<reference evidence="3 4" key="1">
    <citation type="journal article" date="2019" name="Int. J. Syst. Evol. Microbiol.">
        <title>The Global Catalogue of Microorganisms (GCM) 10K type strain sequencing project: providing services to taxonomists for standard genome sequencing and annotation.</title>
        <authorList>
            <consortium name="The Broad Institute Genomics Platform"/>
            <consortium name="The Broad Institute Genome Sequencing Center for Infectious Disease"/>
            <person name="Wu L."/>
            <person name="Ma J."/>
        </authorList>
    </citation>
    <scope>NUCLEOTIDE SEQUENCE [LARGE SCALE GENOMIC DNA]</scope>
    <source>
        <strain evidence="3 4">XZYJT29</strain>
    </source>
</reference>
<feature type="domain" description="Nudix hydrolase" evidence="2">
    <location>
        <begin position="37"/>
        <end position="168"/>
    </location>
</feature>
<name>A0ABD5XYA0_9EURY</name>
<dbReference type="PANTHER" id="PTHR43736">
    <property type="entry name" value="ADP-RIBOSE PYROPHOSPHATASE"/>
    <property type="match status" value="1"/>
</dbReference>
<accession>A0ABD5XYA0</accession>
<comment type="caution">
    <text evidence="3">The sequence shown here is derived from an EMBL/GenBank/DDBJ whole genome shotgun (WGS) entry which is preliminary data.</text>
</comment>
<keyword evidence="4" id="KW-1185">Reference proteome</keyword>
<dbReference type="PROSITE" id="PS51462">
    <property type="entry name" value="NUDIX"/>
    <property type="match status" value="1"/>
</dbReference>
<dbReference type="AlphaFoldDB" id="A0ABD5XYA0"/>
<protein>
    <submittedName>
        <fullName evidence="3">NUDIX domain-containing protein</fullName>
    </submittedName>
</protein>
<evidence type="ECO:0000259" key="2">
    <source>
        <dbReference type="PROSITE" id="PS51462"/>
    </source>
</evidence>
<gene>
    <name evidence="3" type="ORF">ACFQMA_07110</name>
</gene>
<dbReference type="EMBL" id="JBHTAS010000001">
    <property type="protein sequence ID" value="MFC7139606.1"/>
    <property type="molecule type" value="Genomic_DNA"/>
</dbReference>
<dbReference type="SUPFAM" id="SSF55811">
    <property type="entry name" value="Nudix"/>
    <property type="match status" value="1"/>
</dbReference>
<dbReference type="InterPro" id="IPR015797">
    <property type="entry name" value="NUDIX_hydrolase-like_dom_sf"/>
</dbReference>
<dbReference type="PANTHER" id="PTHR43736:SF1">
    <property type="entry name" value="DIHYDRONEOPTERIN TRIPHOSPHATE DIPHOSPHATASE"/>
    <property type="match status" value="1"/>
</dbReference>
<dbReference type="Gene3D" id="3.90.79.10">
    <property type="entry name" value="Nucleoside Triphosphate Pyrophosphohydrolase"/>
    <property type="match status" value="1"/>
</dbReference>
<organism evidence="3 4">
    <name type="scientific">Halosimplex aquaticum</name>
    <dbReference type="NCBI Taxonomy" id="3026162"/>
    <lineage>
        <taxon>Archaea</taxon>
        <taxon>Methanobacteriati</taxon>
        <taxon>Methanobacteriota</taxon>
        <taxon>Stenosarchaea group</taxon>
        <taxon>Halobacteria</taxon>
        <taxon>Halobacteriales</taxon>
        <taxon>Haloarculaceae</taxon>
        <taxon>Halosimplex</taxon>
    </lineage>
</organism>
<proteinExistence type="predicted"/>
<dbReference type="Pfam" id="PF00293">
    <property type="entry name" value="NUDIX"/>
    <property type="match status" value="1"/>
</dbReference>
<sequence length="196" mass="22285">MGNYPPDYCPYCGSELELVEGPTVYRCDACDDFVFHNAVLGSGIVVVDGDRLLLVEDFREAGTWKIPEGVPEIPESPREGVARELEEETGLSVDPDELVYLYDVGKEVDEDMFRMHVYYAVDRSETTGPLEAGSDATDARFWTPREFAESEHVLRDMPNPDETRSWKMGLDVLRDQSKKALRRETRYADLFAPHVK</sequence>
<dbReference type="PROSITE" id="PS00893">
    <property type="entry name" value="NUDIX_BOX"/>
    <property type="match status" value="1"/>
</dbReference>
<dbReference type="InterPro" id="IPR000086">
    <property type="entry name" value="NUDIX_hydrolase_dom"/>
</dbReference>
<dbReference type="Proteomes" id="UP001596432">
    <property type="component" value="Unassembled WGS sequence"/>
</dbReference>
<dbReference type="RefSeq" id="WP_274325190.1">
    <property type="nucleotide sequence ID" value="NZ_CP118158.1"/>
</dbReference>
<evidence type="ECO:0000313" key="4">
    <source>
        <dbReference type="Proteomes" id="UP001596432"/>
    </source>
</evidence>
<evidence type="ECO:0000256" key="1">
    <source>
        <dbReference type="ARBA" id="ARBA00022801"/>
    </source>
</evidence>
<keyword evidence="1" id="KW-0378">Hydrolase</keyword>
<evidence type="ECO:0000313" key="3">
    <source>
        <dbReference type="EMBL" id="MFC7139606.1"/>
    </source>
</evidence>
<dbReference type="InterPro" id="IPR020084">
    <property type="entry name" value="NUDIX_hydrolase_CS"/>
</dbReference>
<dbReference type="GO" id="GO:0016787">
    <property type="term" value="F:hydrolase activity"/>
    <property type="evidence" value="ECO:0007669"/>
    <property type="project" value="UniProtKB-KW"/>
</dbReference>
<dbReference type="GeneID" id="78819864"/>